<feature type="domain" description="Protein kinase" evidence="9">
    <location>
        <begin position="226"/>
        <end position="460"/>
    </location>
</feature>
<dbReference type="InterPro" id="IPR000719">
    <property type="entry name" value="Prot_kinase_dom"/>
</dbReference>
<dbReference type="InterPro" id="IPR011009">
    <property type="entry name" value="Kinase-like_dom_sf"/>
</dbReference>
<evidence type="ECO:0000313" key="11">
    <source>
        <dbReference type="Proteomes" id="UP000286045"/>
    </source>
</evidence>
<evidence type="ECO:0000256" key="6">
    <source>
        <dbReference type="ARBA" id="ARBA00022840"/>
    </source>
</evidence>
<keyword evidence="5" id="KW-0418">Kinase</keyword>
<evidence type="ECO:0000259" key="9">
    <source>
        <dbReference type="PROSITE" id="PS50011"/>
    </source>
</evidence>
<evidence type="ECO:0000256" key="3">
    <source>
        <dbReference type="ARBA" id="ARBA00022679"/>
    </source>
</evidence>
<dbReference type="Proteomes" id="UP000286045">
    <property type="component" value="Unassembled WGS sequence"/>
</dbReference>
<keyword evidence="6" id="KW-0067">ATP-binding</keyword>
<dbReference type="EMBL" id="RYZI01000187">
    <property type="protein sequence ID" value="RWA08716.1"/>
    <property type="molecule type" value="Genomic_DNA"/>
</dbReference>
<dbReference type="GO" id="GO:0005524">
    <property type="term" value="F:ATP binding"/>
    <property type="evidence" value="ECO:0007669"/>
    <property type="project" value="UniProtKB-KW"/>
</dbReference>
<comment type="catalytic activity">
    <reaction evidence="7">
        <text>L-threonyl-[protein] + ATP = O-phospho-L-threonyl-[protein] + ADP + H(+)</text>
        <dbReference type="Rhea" id="RHEA:46608"/>
        <dbReference type="Rhea" id="RHEA-COMP:11060"/>
        <dbReference type="Rhea" id="RHEA-COMP:11605"/>
        <dbReference type="ChEBI" id="CHEBI:15378"/>
        <dbReference type="ChEBI" id="CHEBI:30013"/>
        <dbReference type="ChEBI" id="CHEBI:30616"/>
        <dbReference type="ChEBI" id="CHEBI:61977"/>
        <dbReference type="ChEBI" id="CHEBI:456216"/>
        <dbReference type="EC" id="2.7.11.1"/>
    </reaction>
</comment>
<comment type="caution">
    <text evidence="10">The sequence shown here is derived from an EMBL/GenBank/DDBJ whole genome shotgun (WGS) entry which is preliminary data.</text>
</comment>
<evidence type="ECO:0000313" key="10">
    <source>
        <dbReference type="EMBL" id="RWA08716.1"/>
    </source>
</evidence>
<name>A0A439D2W3_9PEZI</name>
<keyword evidence="4" id="KW-0547">Nucleotide-binding</keyword>
<reference evidence="10 11" key="1">
    <citation type="submission" date="2018-12" db="EMBL/GenBank/DDBJ databases">
        <title>Draft genome sequence of Xylaria grammica IHI A82.</title>
        <authorList>
            <person name="Buettner E."/>
            <person name="Kellner H."/>
        </authorList>
    </citation>
    <scope>NUCLEOTIDE SEQUENCE [LARGE SCALE GENOMIC DNA]</scope>
    <source>
        <strain evidence="10 11">IHI A82</strain>
    </source>
</reference>
<evidence type="ECO:0000256" key="7">
    <source>
        <dbReference type="ARBA" id="ARBA00047899"/>
    </source>
</evidence>
<proteinExistence type="predicted"/>
<dbReference type="AlphaFoldDB" id="A0A439D2W3"/>
<dbReference type="PANTHER" id="PTHR24361:SF433">
    <property type="entry name" value="PROTEIN KINASE DOMAIN-CONTAINING PROTEIN"/>
    <property type="match status" value="1"/>
</dbReference>
<sequence>MPQKTIGPVSFLQDLPKDEFHKHVNHYRGYIRGSHKKFGRDLFRGTTDEVKKEGYMTKKQVLDVDKWMQKRGARKNRKETEEGIEQIEGNESTIKEISRCAFKTYQNNSTATHAERAWKAMQILMNLKGVRESMACLLLSVAFPETVPYCSEVLFRWTQGAQNDDDVSPEEEEEKYYISMFTRVDEIRHRYGEAVTAIDVEKAAFVMQCNSDMEESRKPEITQTLLGAQCVKGEGGYGTVYEVDPSHFKDIRTNADAIAVKKIMLRENSTDEEALQRRRILTEILVSSRLAGLSDEHFVRFLGWNEDVEEKCYYIAMDWVRYGDLERNLRCPGEPEWKWSETAMKSVVEQILQGLGFMHKERIAHRDLKPQIQNILVYSLTSPQGEVRIKIADFGVSKRVHTTTIFKTIAGTQGYKAPEVVKAWDDEGHDSDHRYDYNVDIWSLGDGFRTPGKCVYVGKH</sequence>
<dbReference type="InterPro" id="IPR053235">
    <property type="entry name" value="Ser_Thr_kinase"/>
</dbReference>
<dbReference type="Pfam" id="PF00069">
    <property type="entry name" value="Pkinase"/>
    <property type="match status" value="1"/>
</dbReference>
<dbReference type="PANTHER" id="PTHR24361">
    <property type="entry name" value="MITOGEN-ACTIVATED KINASE KINASE KINASE"/>
    <property type="match status" value="1"/>
</dbReference>
<keyword evidence="2" id="KW-0723">Serine/threonine-protein kinase</keyword>
<dbReference type="GO" id="GO:0004674">
    <property type="term" value="F:protein serine/threonine kinase activity"/>
    <property type="evidence" value="ECO:0007669"/>
    <property type="project" value="UniProtKB-KW"/>
</dbReference>
<accession>A0A439D2W3</accession>
<evidence type="ECO:0000256" key="5">
    <source>
        <dbReference type="ARBA" id="ARBA00022777"/>
    </source>
</evidence>
<dbReference type="EC" id="2.7.11.1" evidence="1"/>
<gene>
    <name evidence="10" type="ORF">EKO27_g6394</name>
</gene>
<dbReference type="PROSITE" id="PS50011">
    <property type="entry name" value="PROTEIN_KINASE_DOM"/>
    <property type="match status" value="1"/>
</dbReference>
<evidence type="ECO:0000256" key="2">
    <source>
        <dbReference type="ARBA" id="ARBA00022527"/>
    </source>
</evidence>
<dbReference type="SUPFAM" id="SSF56112">
    <property type="entry name" value="Protein kinase-like (PK-like)"/>
    <property type="match status" value="1"/>
</dbReference>
<organism evidence="10 11">
    <name type="scientific">Xylaria grammica</name>
    <dbReference type="NCBI Taxonomy" id="363999"/>
    <lineage>
        <taxon>Eukaryota</taxon>
        <taxon>Fungi</taxon>
        <taxon>Dikarya</taxon>
        <taxon>Ascomycota</taxon>
        <taxon>Pezizomycotina</taxon>
        <taxon>Sordariomycetes</taxon>
        <taxon>Xylariomycetidae</taxon>
        <taxon>Xylariales</taxon>
        <taxon>Xylariaceae</taxon>
        <taxon>Xylaria</taxon>
    </lineage>
</organism>
<keyword evidence="11" id="KW-1185">Reference proteome</keyword>
<protein>
    <recommendedName>
        <fullName evidence="1">non-specific serine/threonine protein kinase</fullName>
        <ecNumber evidence="1">2.7.11.1</ecNumber>
    </recommendedName>
</protein>
<keyword evidence="3" id="KW-0808">Transferase</keyword>
<evidence type="ECO:0000256" key="4">
    <source>
        <dbReference type="ARBA" id="ARBA00022741"/>
    </source>
</evidence>
<dbReference type="STRING" id="363999.A0A439D2W3"/>
<dbReference type="Gene3D" id="1.10.510.10">
    <property type="entry name" value="Transferase(Phosphotransferase) domain 1"/>
    <property type="match status" value="1"/>
</dbReference>
<evidence type="ECO:0000256" key="8">
    <source>
        <dbReference type="ARBA" id="ARBA00048679"/>
    </source>
</evidence>
<dbReference type="GO" id="GO:0005737">
    <property type="term" value="C:cytoplasm"/>
    <property type="evidence" value="ECO:0007669"/>
    <property type="project" value="TreeGrafter"/>
</dbReference>
<evidence type="ECO:0000256" key="1">
    <source>
        <dbReference type="ARBA" id="ARBA00012513"/>
    </source>
</evidence>
<comment type="catalytic activity">
    <reaction evidence="8">
        <text>L-seryl-[protein] + ATP = O-phospho-L-seryl-[protein] + ADP + H(+)</text>
        <dbReference type="Rhea" id="RHEA:17989"/>
        <dbReference type="Rhea" id="RHEA-COMP:9863"/>
        <dbReference type="Rhea" id="RHEA-COMP:11604"/>
        <dbReference type="ChEBI" id="CHEBI:15378"/>
        <dbReference type="ChEBI" id="CHEBI:29999"/>
        <dbReference type="ChEBI" id="CHEBI:30616"/>
        <dbReference type="ChEBI" id="CHEBI:83421"/>
        <dbReference type="ChEBI" id="CHEBI:456216"/>
        <dbReference type="EC" id="2.7.11.1"/>
    </reaction>
</comment>